<dbReference type="GO" id="GO:0046961">
    <property type="term" value="F:proton-transporting ATPase activity, rotational mechanism"/>
    <property type="evidence" value="ECO:0007669"/>
    <property type="project" value="TreeGrafter"/>
</dbReference>
<dbReference type="InterPro" id="IPR002146">
    <property type="entry name" value="ATP_synth_b/b'su_bac/chlpt"/>
</dbReference>
<comment type="subunit">
    <text evidence="12">F-type ATPases have 2 components, F(1) - the catalytic core - and F(0) - the membrane proton channel. F(1) has five subunits: alpha(3), beta(3), gamma(1), delta(1), epsilon(1). F(0) has three main subunits: a(1), b(2) and c(10-14). The alpha and beta chains form an alternating ring which encloses part of the gamma chain. F(1) is attached to F(0) by a central stalk formed by the gamma and epsilon chains, while a peripheral stalk is formed by the delta and b chains.</text>
</comment>
<dbReference type="GO" id="GO:0005886">
    <property type="term" value="C:plasma membrane"/>
    <property type="evidence" value="ECO:0007669"/>
    <property type="project" value="UniProtKB-SubCell"/>
</dbReference>
<keyword evidence="4 12" id="KW-0812">Transmembrane</keyword>
<dbReference type="AlphaFoldDB" id="A0A1F6C1X8"/>
<organism evidence="15 16">
    <name type="scientific">Candidatus Kaiserbacteria bacterium RIFCSPHIGHO2_01_FULL_48_10</name>
    <dbReference type="NCBI Taxonomy" id="1798476"/>
    <lineage>
        <taxon>Bacteria</taxon>
        <taxon>Candidatus Kaiseribacteriota</taxon>
    </lineage>
</organism>
<dbReference type="GO" id="GO:0012505">
    <property type="term" value="C:endomembrane system"/>
    <property type="evidence" value="ECO:0007669"/>
    <property type="project" value="UniProtKB-SubCell"/>
</dbReference>
<gene>
    <name evidence="12" type="primary">atpF</name>
    <name evidence="15" type="ORF">A2841_01675</name>
</gene>
<accession>A0A1F6C1X8</accession>
<evidence type="ECO:0000256" key="1">
    <source>
        <dbReference type="ARBA" id="ARBA00005513"/>
    </source>
</evidence>
<sequence length="148" mass="16104">MESLLSVFGVDWKLLIAQTINFLILFAGLSYLLYRPVMKMLAERQATIAKGVKDAEAAALAAKETEAARSGIITEANKNAEAIVSRAEAEGKKERVEIVHAAQERSDALLAEARAQATELERQALLKSEKEIARAAILAAEKILEKQA</sequence>
<comment type="function">
    <text evidence="10 12">F(1)F(0) ATP synthase produces ATP from ADP in the presence of a proton or sodium gradient. F-type ATPases consist of two structural domains, F(1) containing the extramembraneous catalytic core and F(0) containing the membrane proton channel, linked together by a central stalk and a peripheral stalk. During catalysis, ATP synthesis in the catalytic domain of F(1) is coupled via a rotary mechanism of the central stalk subunits to proton translocation.</text>
</comment>
<dbReference type="Pfam" id="PF00430">
    <property type="entry name" value="ATP-synt_B"/>
    <property type="match status" value="1"/>
</dbReference>
<evidence type="ECO:0000256" key="10">
    <source>
        <dbReference type="ARBA" id="ARBA00025198"/>
    </source>
</evidence>
<dbReference type="PANTHER" id="PTHR33445:SF1">
    <property type="entry name" value="ATP SYNTHASE SUBUNIT B"/>
    <property type="match status" value="1"/>
</dbReference>
<keyword evidence="12" id="KW-1003">Cell membrane</keyword>
<evidence type="ECO:0000256" key="5">
    <source>
        <dbReference type="ARBA" id="ARBA00022781"/>
    </source>
</evidence>
<comment type="subcellular location">
    <subcellularLocation>
        <location evidence="12">Cell membrane</location>
        <topology evidence="12">Single-pass membrane protein</topology>
    </subcellularLocation>
    <subcellularLocation>
        <location evidence="11">Endomembrane system</location>
        <topology evidence="11">Single-pass membrane protein</topology>
    </subcellularLocation>
</comment>
<evidence type="ECO:0000313" key="16">
    <source>
        <dbReference type="Proteomes" id="UP000178249"/>
    </source>
</evidence>
<keyword evidence="9 12" id="KW-0066">ATP synthesis</keyword>
<evidence type="ECO:0000256" key="14">
    <source>
        <dbReference type="SAM" id="Coils"/>
    </source>
</evidence>
<dbReference type="PANTHER" id="PTHR33445">
    <property type="entry name" value="ATP SYNTHASE SUBUNIT B', CHLOROPLASTIC"/>
    <property type="match status" value="1"/>
</dbReference>
<evidence type="ECO:0000313" key="15">
    <source>
        <dbReference type="EMBL" id="OGG43171.1"/>
    </source>
</evidence>
<evidence type="ECO:0000256" key="8">
    <source>
        <dbReference type="ARBA" id="ARBA00023136"/>
    </source>
</evidence>
<dbReference type="HAMAP" id="MF_01398">
    <property type="entry name" value="ATP_synth_b_bprime"/>
    <property type="match status" value="1"/>
</dbReference>
<evidence type="ECO:0000256" key="13">
    <source>
        <dbReference type="RuleBase" id="RU003848"/>
    </source>
</evidence>
<evidence type="ECO:0000256" key="2">
    <source>
        <dbReference type="ARBA" id="ARBA00022448"/>
    </source>
</evidence>
<evidence type="ECO:0000256" key="12">
    <source>
        <dbReference type="HAMAP-Rule" id="MF_01398"/>
    </source>
</evidence>
<dbReference type="InterPro" id="IPR050059">
    <property type="entry name" value="ATP_synthase_B_chain"/>
</dbReference>
<keyword evidence="3 12" id="KW-0138">CF(0)</keyword>
<evidence type="ECO:0000256" key="11">
    <source>
        <dbReference type="ARBA" id="ARBA00037847"/>
    </source>
</evidence>
<feature type="transmembrane region" description="Helical" evidence="12">
    <location>
        <begin position="12"/>
        <end position="34"/>
    </location>
</feature>
<name>A0A1F6C1X8_9BACT</name>
<evidence type="ECO:0000256" key="6">
    <source>
        <dbReference type="ARBA" id="ARBA00022989"/>
    </source>
</evidence>
<protein>
    <recommendedName>
        <fullName evidence="12">ATP synthase subunit b</fullName>
    </recommendedName>
    <alternativeName>
        <fullName evidence="12">ATP synthase F(0) sector subunit b</fullName>
    </alternativeName>
    <alternativeName>
        <fullName evidence="12">ATPase subunit I</fullName>
    </alternativeName>
    <alternativeName>
        <fullName evidence="12">F-type ATPase subunit b</fullName>
        <shortName evidence="12">F-ATPase subunit b</shortName>
    </alternativeName>
</protein>
<keyword evidence="6 12" id="KW-1133">Transmembrane helix</keyword>
<keyword evidence="7 12" id="KW-0406">Ion transport</keyword>
<comment type="similarity">
    <text evidence="1 12 13">Belongs to the ATPase B chain family.</text>
</comment>
<reference evidence="15 16" key="1">
    <citation type="journal article" date="2016" name="Nat. Commun.">
        <title>Thousands of microbial genomes shed light on interconnected biogeochemical processes in an aquifer system.</title>
        <authorList>
            <person name="Anantharaman K."/>
            <person name="Brown C.T."/>
            <person name="Hug L.A."/>
            <person name="Sharon I."/>
            <person name="Castelle C.J."/>
            <person name="Probst A.J."/>
            <person name="Thomas B.C."/>
            <person name="Singh A."/>
            <person name="Wilkins M.J."/>
            <person name="Karaoz U."/>
            <person name="Brodie E.L."/>
            <person name="Williams K.H."/>
            <person name="Hubbard S.S."/>
            <person name="Banfield J.F."/>
        </authorList>
    </citation>
    <scope>NUCLEOTIDE SEQUENCE [LARGE SCALE GENOMIC DNA]</scope>
</reference>
<keyword evidence="14" id="KW-0175">Coiled coil</keyword>
<evidence type="ECO:0000256" key="9">
    <source>
        <dbReference type="ARBA" id="ARBA00023310"/>
    </source>
</evidence>
<proteinExistence type="inferred from homology"/>
<evidence type="ECO:0000256" key="3">
    <source>
        <dbReference type="ARBA" id="ARBA00022547"/>
    </source>
</evidence>
<evidence type="ECO:0000256" key="7">
    <source>
        <dbReference type="ARBA" id="ARBA00023065"/>
    </source>
</evidence>
<dbReference type="GO" id="GO:0045259">
    <property type="term" value="C:proton-transporting ATP synthase complex"/>
    <property type="evidence" value="ECO:0007669"/>
    <property type="project" value="UniProtKB-KW"/>
</dbReference>
<evidence type="ECO:0000256" key="4">
    <source>
        <dbReference type="ARBA" id="ARBA00022692"/>
    </source>
</evidence>
<keyword evidence="5 12" id="KW-0375">Hydrogen ion transport</keyword>
<dbReference type="GO" id="GO:0046933">
    <property type="term" value="F:proton-transporting ATP synthase activity, rotational mechanism"/>
    <property type="evidence" value="ECO:0007669"/>
    <property type="project" value="UniProtKB-UniRule"/>
</dbReference>
<dbReference type="Proteomes" id="UP000178249">
    <property type="component" value="Unassembled WGS sequence"/>
</dbReference>
<comment type="function">
    <text evidence="12">Component of the F(0) channel, it forms part of the peripheral stalk, linking F(1) to F(0).</text>
</comment>
<comment type="caution">
    <text evidence="15">The sequence shown here is derived from an EMBL/GenBank/DDBJ whole genome shotgun (WGS) entry which is preliminary data.</text>
</comment>
<keyword evidence="2 12" id="KW-0813">Transport</keyword>
<dbReference type="EMBL" id="MFKP01000049">
    <property type="protein sequence ID" value="OGG43171.1"/>
    <property type="molecule type" value="Genomic_DNA"/>
</dbReference>
<dbReference type="CDD" id="cd06503">
    <property type="entry name" value="ATP-synt_Fo_b"/>
    <property type="match status" value="1"/>
</dbReference>
<keyword evidence="8 12" id="KW-0472">Membrane</keyword>
<feature type="coiled-coil region" evidence="14">
    <location>
        <begin position="103"/>
        <end position="130"/>
    </location>
</feature>